<evidence type="ECO:0000313" key="9">
    <source>
        <dbReference type="Proteomes" id="UP001176940"/>
    </source>
</evidence>
<dbReference type="PANTHER" id="PTHR14198">
    <property type="entry name" value="TRANSMEMBRANE 4 L6 FAMILY MEMBER 1-RELATED"/>
    <property type="match status" value="1"/>
</dbReference>
<dbReference type="Pfam" id="PF05805">
    <property type="entry name" value="L6_membrane"/>
    <property type="match status" value="1"/>
</dbReference>
<dbReference type="EMBL" id="CAUEEQ010019881">
    <property type="protein sequence ID" value="CAJ0942249.1"/>
    <property type="molecule type" value="Genomic_DNA"/>
</dbReference>
<accession>A0ABN9LI44</accession>
<feature type="transmembrane region" description="Helical" evidence="7">
    <location>
        <begin position="198"/>
        <end position="219"/>
    </location>
</feature>
<feature type="transmembrane region" description="Helical" evidence="7">
    <location>
        <begin position="312"/>
        <end position="341"/>
    </location>
</feature>
<gene>
    <name evidence="8" type="ORF">RIMI_LOCUS9534222</name>
</gene>
<keyword evidence="3 7" id="KW-0812">Transmembrane</keyword>
<evidence type="ECO:0000256" key="3">
    <source>
        <dbReference type="ARBA" id="ARBA00022692"/>
    </source>
</evidence>
<comment type="similarity">
    <text evidence="2">Belongs to the L6 tetraspanin family.</text>
</comment>
<evidence type="ECO:0000256" key="2">
    <source>
        <dbReference type="ARBA" id="ARBA00006193"/>
    </source>
</evidence>
<dbReference type="Proteomes" id="UP001176940">
    <property type="component" value="Unassembled WGS sequence"/>
</dbReference>
<evidence type="ECO:0000256" key="7">
    <source>
        <dbReference type="SAM" id="Phobius"/>
    </source>
</evidence>
<feature type="transmembrane region" description="Helical" evidence="7">
    <location>
        <begin position="157"/>
        <end position="178"/>
    </location>
</feature>
<evidence type="ECO:0000256" key="4">
    <source>
        <dbReference type="ARBA" id="ARBA00022989"/>
    </source>
</evidence>
<keyword evidence="9" id="KW-1185">Reference proteome</keyword>
<evidence type="ECO:0000256" key="5">
    <source>
        <dbReference type="ARBA" id="ARBA00023136"/>
    </source>
</evidence>
<dbReference type="InterPro" id="IPR008661">
    <property type="entry name" value="L6_membrane"/>
</dbReference>
<dbReference type="PANTHER" id="PTHR14198:SF24">
    <property type="entry name" value="TRANSMEMBRANE 4 L6 FAMILY MEMBER 4"/>
    <property type="match status" value="1"/>
</dbReference>
<protein>
    <submittedName>
        <fullName evidence="8">Uncharacterized protein</fullName>
    </submittedName>
</protein>
<comment type="subcellular location">
    <subcellularLocation>
        <location evidence="1">Membrane</location>
        <topology evidence="1">Multi-pass membrane protein</topology>
    </subcellularLocation>
</comment>
<proteinExistence type="inferred from homology"/>
<evidence type="ECO:0000313" key="8">
    <source>
        <dbReference type="EMBL" id="CAJ0942249.1"/>
    </source>
</evidence>
<keyword evidence="5 7" id="KW-0472">Membrane</keyword>
<comment type="caution">
    <text evidence="8">The sequence shown here is derived from an EMBL/GenBank/DDBJ whole genome shotgun (WGS) entry which is preliminary data.</text>
</comment>
<sequence length="350" mass="38343">MVCLESICGTCNKDDNEYRDMKKEPRHSEKDADSIPEKKEIKSAGSDYQQCRACSGMAAGWCECFCTHCQVETLGARPGFKEGSKEATSLQKKHQGPTDILQKETSGPNFTVLCGCDSRSNKGAAVGGGAHNPPEVPALLSLGSPSIAMCTGDCSKFIGVSLYPFCALCILCNILLLFPGWTTEAVRDPQQKLTPEVLYLGGFFGSGFLVLIPAICIQFTGRRGKCNNRCGMLVSIALAAIAVCGSLYGFVTSLLGLIHGPQCYYTFIDGQQRWTSPFKLDREYIDLESSYLFHRQSWSRCTIPIRVVEFNVIFFSTIMVASAIQVILCTIQMINGLFGVLCGTCQRRLY</sequence>
<evidence type="ECO:0000256" key="1">
    <source>
        <dbReference type="ARBA" id="ARBA00004141"/>
    </source>
</evidence>
<name>A0ABN9LI44_9NEOB</name>
<feature type="region of interest" description="Disordered" evidence="6">
    <location>
        <begin position="14"/>
        <end position="39"/>
    </location>
</feature>
<evidence type="ECO:0000256" key="6">
    <source>
        <dbReference type="SAM" id="MobiDB-lite"/>
    </source>
</evidence>
<reference evidence="8" key="1">
    <citation type="submission" date="2023-07" db="EMBL/GenBank/DDBJ databases">
        <authorList>
            <person name="Stuckert A."/>
        </authorList>
    </citation>
    <scope>NUCLEOTIDE SEQUENCE</scope>
</reference>
<keyword evidence="4 7" id="KW-1133">Transmembrane helix</keyword>
<feature type="transmembrane region" description="Helical" evidence="7">
    <location>
        <begin position="231"/>
        <end position="251"/>
    </location>
</feature>
<organism evidence="8 9">
    <name type="scientific">Ranitomeya imitator</name>
    <name type="common">mimic poison frog</name>
    <dbReference type="NCBI Taxonomy" id="111125"/>
    <lineage>
        <taxon>Eukaryota</taxon>
        <taxon>Metazoa</taxon>
        <taxon>Chordata</taxon>
        <taxon>Craniata</taxon>
        <taxon>Vertebrata</taxon>
        <taxon>Euteleostomi</taxon>
        <taxon>Amphibia</taxon>
        <taxon>Batrachia</taxon>
        <taxon>Anura</taxon>
        <taxon>Neobatrachia</taxon>
        <taxon>Hyloidea</taxon>
        <taxon>Dendrobatidae</taxon>
        <taxon>Dendrobatinae</taxon>
        <taxon>Ranitomeya</taxon>
    </lineage>
</organism>